<dbReference type="InterPro" id="IPR054722">
    <property type="entry name" value="PolX-like_BBD"/>
</dbReference>
<protein>
    <recommendedName>
        <fullName evidence="2">Retrovirus-related Pol polyprotein from transposon TNT 1-94-like beta-barrel domain-containing protein</fullName>
    </recommendedName>
</protein>
<dbReference type="EMBL" id="JH429758">
    <property type="status" value="NOT_ANNOTATED_CDS"/>
    <property type="molecule type" value="Genomic_DNA"/>
</dbReference>
<evidence type="ECO:0000256" key="1">
    <source>
        <dbReference type="SAM" id="MobiDB-lite"/>
    </source>
</evidence>
<accession>T1IH72</accession>
<dbReference type="AlphaFoldDB" id="T1IH72"/>
<name>T1IH72_STRMM</name>
<feature type="domain" description="Retrovirus-related Pol polyprotein from transposon TNT 1-94-like beta-barrel" evidence="2">
    <location>
        <begin position="50"/>
        <end position="80"/>
    </location>
</feature>
<reference evidence="4" key="1">
    <citation type="submission" date="2011-05" db="EMBL/GenBank/DDBJ databases">
        <authorList>
            <person name="Richards S.R."/>
            <person name="Qu J."/>
            <person name="Jiang H."/>
            <person name="Jhangiani S.N."/>
            <person name="Agravi P."/>
            <person name="Goodspeed R."/>
            <person name="Gross S."/>
            <person name="Mandapat C."/>
            <person name="Jackson L."/>
            <person name="Mathew T."/>
            <person name="Pu L."/>
            <person name="Thornton R."/>
            <person name="Saada N."/>
            <person name="Wilczek-Boney K.B."/>
            <person name="Lee S."/>
            <person name="Kovar C."/>
            <person name="Wu Y."/>
            <person name="Scherer S.E."/>
            <person name="Worley K.C."/>
            <person name="Muzny D.M."/>
            <person name="Gibbs R."/>
        </authorList>
    </citation>
    <scope>NUCLEOTIDE SEQUENCE</scope>
    <source>
        <strain evidence="4">Brora</strain>
    </source>
</reference>
<reference evidence="3" key="2">
    <citation type="submission" date="2015-02" db="UniProtKB">
        <authorList>
            <consortium name="EnsemblMetazoa"/>
        </authorList>
    </citation>
    <scope>IDENTIFICATION</scope>
</reference>
<keyword evidence="4" id="KW-1185">Reference proteome</keyword>
<feature type="compositionally biased region" description="Basic residues" evidence="1">
    <location>
        <begin position="16"/>
        <end position="29"/>
    </location>
</feature>
<proteinExistence type="predicted"/>
<evidence type="ECO:0000313" key="4">
    <source>
        <dbReference type="Proteomes" id="UP000014500"/>
    </source>
</evidence>
<feature type="region of interest" description="Disordered" evidence="1">
    <location>
        <begin position="1"/>
        <end position="36"/>
    </location>
</feature>
<dbReference type="Proteomes" id="UP000014500">
    <property type="component" value="Unassembled WGS sequence"/>
</dbReference>
<dbReference type="HOGENOM" id="CLU_2419431_0_0_1"/>
<evidence type="ECO:0000313" key="3">
    <source>
        <dbReference type="EnsemblMetazoa" id="SMAR000179-PA"/>
    </source>
</evidence>
<sequence length="92" mass="10188">HISRDCPDANVSRGRSSNRFRARGRRGGRGKQPEAMMSAWMADAKKSSEWYLDTCASSHMCGDRSAFSGFQEVEPEPLLTAAGLSYITDMEL</sequence>
<evidence type="ECO:0000259" key="2">
    <source>
        <dbReference type="Pfam" id="PF22936"/>
    </source>
</evidence>
<dbReference type="Pfam" id="PF22936">
    <property type="entry name" value="Pol_BBD"/>
    <property type="match status" value="1"/>
</dbReference>
<dbReference type="EnsemblMetazoa" id="SMAR000179-RA">
    <property type="protein sequence ID" value="SMAR000179-PA"/>
    <property type="gene ID" value="SMAR000179"/>
</dbReference>
<organism evidence="3 4">
    <name type="scientific">Strigamia maritima</name>
    <name type="common">European centipede</name>
    <name type="synonym">Geophilus maritimus</name>
    <dbReference type="NCBI Taxonomy" id="126957"/>
    <lineage>
        <taxon>Eukaryota</taxon>
        <taxon>Metazoa</taxon>
        <taxon>Ecdysozoa</taxon>
        <taxon>Arthropoda</taxon>
        <taxon>Myriapoda</taxon>
        <taxon>Chilopoda</taxon>
        <taxon>Pleurostigmophora</taxon>
        <taxon>Geophilomorpha</taxon>
        <taxon>Linotaeniidae</taxon>
        <taxon>Strigamia</taxon>
    </lineage>
</organism>